<gene>
    <name evidence="4" type="ORF">HAL01_07980</name>
</gene>
<dbReference type="GO" id="GO:0004497">
    <property type="term" value="F:monooxygenase activity"/>
    <property type="evidence" value="ECO:0007669"/>
    <property type="project" value="UniProtKB-KW"/>
</dbReference>
<evidence type="ECO:0000256" key="1">
    <source>
        <dbReference type="ARBA" id="ARBA00023002"/>
    </source>
</evidence>
<sequence length="356" mass="39990">MSMHDYRINNKNGLEFGIYTLGDHLMNPETGKKISAKQRLKEIIELAKLSDEAGLDFFSVGESHQEGFVTQAHTTVLSAISQVTKQIKLGSSATIISTSDPVRVYEDFATIDLISNNRVEIIAGRASRIGLFELLGYDVSDYEGLFEEKFALLNQINNEAYVTFEGQYRPKLHHAHVLPRSENPLPIWRAVGGTSASAIKAARHGVPMHLAMLGGPVSTFKSVIQTYRETLHQSGFDPTHYPVGTAGFFHVAKTTTQAQKEMYSYINEGMKRTNGQGFSKQAFAHGKDKHNVMNIGSVEEVIEKLLYQHDVFKHQRYIGQMDFGGVPFNQLMRNIDIIGEKILPKIRQYTRPKEEN</sequence>
<dbReference type="Proteomes" id="UP000321400">
    <property type="component" value="Unassembled WGS sequence"/>
</dbReference>
<dbReference type="InterPro" id="IPR050766">
    <property type="entry name" value="Bact_Lucif_Oxidored"/>
</dbReference>
<evidence type="ECO:0000256" key="2">
    <source>
        <dbReference type="ARBA" id="ARBA00023033"/>
    </source>
</evidence>
<accession>A0A511X054</accession>
<dbReference type="STRING" id="442899.SAMN05720591_11122"/>
<reference evidence="4 5" key="1">
    <citation type="submission" date="2019-07" db="EMBL/GenBank/DDBJ databases">
        <title>Whole genome shotgun sequence of Halolactibacillus alkaliphilus NBRC 103919.</title>
        <authorList>
            <person name="Hosoyama A."/>
            <person name="Uohara A."/>
            <person name="Ohji S."/>
            <person name="Ichikawa N."/>
        </authorList>
    </citation>
    <scope>NUCLEOTIDE SEQUENCE [LARGE SCALE GENOMIC DNA]</scope>
    <source>
        <strain evidence="4 5">NBRC 103919</strain>
    </source>
</reference>
<keyword evidence="1" id="KW-0560">Oxidoreductase</keyword>
<proteinExistence type="predicted"/>
<organism evidence="4 5">
    <name type="scientific">Halolactibacillus alkaliphilus</name>
    <dbReference type="NCBI Taxonomy" id="442899"/>
    <lineage>
        <taxon>Bacteria</taxon>
        <taxon>Bacillati</taxon>
        <taxon>Bacillota</taxon>
        <taxon>Bacilli</taxon>
        <taxon>Bacillales</taxon>
        <taxon>Bacillaceae</taxon>
        <taxon>Halolactibacillus</taxon>
    </lineage>
</organism>
<protein>
    <submittedName>
        <fullName evidence="4">Luciferase</fullName>
    </submittedName>
</protein>
<dbReference type="GO" id="GO:0016705">
    <property type="term" value="F:oxidoreductase activity, acting on paired donors, with incorporation or reduction of molecular oxygen"/>
    <property type="evidence" value="ECO:0007669"/>
    <property type="project" value="InterPro"/>
</dbReference>
<dbReference type="EMBL" id="BJYE01000007">
    <property type="protein sequence ID" value="GEN56334.1"/>
    <property type="molecule type" value="Genomic_DNA"/>
</dbReference>
<comment type="caution">
    <text evidence="4">The sequence shown here is derived from an EMBL/GenBank/DDBJ whole genome shotgun (WGS) entry which is preliminary data.</text>
</comment>
<dbReference type="AlphaFoldDB" id="A0A511X054"/>
<dbReference type="InterPro" id="IPR036661">
    <property type="entry name" value="Luciferase-like_sf"/>
</dbReference>
<evidence type="ECO:0000313" key="4">
    <source>
        <dbReference type="EMBL" id="GEN56334.1"/>
    </source>
</evidence>
<dbReference type="PANTHER" id="PTHR30137:SF8">
    <property type="entry name" value="BLR5498 PROTEIN"/>
    <property type="match status" value="1"/>
</dbReference>
<dbReference type="GO" id="GO:0005829">
    <property type="term" value="C:cytosol"/>
    <property type="evidence" value="ECO:0007669"/>
    <property type="project" value="TreeGrafter"/>
</dbReference>
<dbReference type="Pfam" id="PF00296">
    <property type="entry name" value="Bac_luciferase"/>
    <property type="match status" value="1"/>
</dbReference>
<feature type="domain" description="Luciferase-like" evidence="3">
    <location>
        <begin position="15"/>
        <end position="285"/>
    </location>
</feature>
<dbReference type="SUPFAM" id="SSF51679">
    <property type="entry name" value="Bacterial luciferase-like"/>
    <property type="match status" value="1"/>
</dbReference>
<keyword evidence="2" id="KW-0503">Monooxygenase</keyword>
<keyword evidence="5" id="KW-1185">Reference proteome</keyword>
<evidence type="ECO:0000259" key="3">
    <source>
        <dbReference type="Pfam" id="PF00296"/>
    </source>
</evidence>
<dbReference type="PANTHER" id="PTHR30137">
    <property type="entry name" value="LUCIFERASE-LIKE MONOOXYGENASE"/>
    <property type="match status" value="1"/>
</dbReference>
<dbReference type="Gene3D" id="3.20.20.30">
    <property type="entry name" value="Luciferase-like domain"/>
    <property type="match status" value="1"/>
</dbReference>
<dbReference type="InterPro" id="IPR011251">
    <property type="entry name" value="Luciferase-like_dom"/>
</dbReference>
<evidence type="ECO:0000313" key="5">
    <source>
        <dbReference type="Proteomes" id="UP000321400"/>
    </source>
</evidence>
<name>A0A511X054_9BACI</name>